<evidence type="ECO:0008006" key="2">
    <source>
        <dbReference type="Google" id="ProtNLM"/>
    </source>
</evidence>
<organism evidence="1">
    <name type="scientific">Methylobacterium bullatum</name>
    <dbReference type="NCBI Taxonomy" id="570505"/>
    <lineage>
        <taxon>Bacteria</taxon>
        <taxon>Pseudomonadati</taxon>
        <taxon>Pseudomonadota</taxon>
        <taxon>Alphaproteobacteria</taxon>
        <taxon>Hyphomicrobiales</taxon>
        <taxon>Methylobacteriaceae</taxon>
        <taxon>Methylobacterium</taxon>
    </lineage>
</organism>
<reference evidence="1" key="1">
    <citation type="submission" date="2019-12" db="EMBL/GenBank/DDBJ databases">
        <authorList>
            <person name="Cremers G."/>
        </authorList>
    </citation>
    <scope>NUCLEOTIDE SEQUENCE</scope>
    <source>
        <strain evidence="1">Mbul2</strain>
        <plasmid evidence="1">1</plasmid>
    </source>
</reference>
<protein>
    <recommendedName>
        <fullName evidence="2">Nitrate reductase</fullName>
    </recommendedName>
</protein>
<keyword evidence="1" id="KW-0614">Plasmid</keyword>
<dbReference type="EMBL" id="LR743510">
    <property type="protein sequence ID" value="CAA2136339.1"/>
    <property type="molecule type" value="Genomic_DNA"/>
</dbReference>
<sequence length="88" mass="9646">MALLGFGRRREPADDTARRRVEEWVRDLVEPGTVVKVNEILCPDPSCPGLETIVLVMRPGRKTQAAKVAKPLAEVTRAEVEAALADLP</sequence>
<proteinExistence type="predicted"/>
<dbReference type="RefSeq" id="WP_339158646.1">
    <property type="nucleotide sequence ID" value="NZ_LR743510.1"/>
</dbReference>
<accession>A0A679JGB5</accession>
<geneLocation type="plasmid" evidence="1">
    <name>1</name>
</geneLocation>
<name>A0A679JGB5_9HYPH</name>
<dbReference type="AlphaFoldDB" id="A0A679JGB5"/>
<gene>
    <name evidence="1" type="ORF">MBLL_00057</name>
</gene>
<evidence type="ECO:0000313" key="1">
    <source>
        <dbReference type="EMBL" id="CAA2136339.1"/>
    </source>
</evidence>